<protein>
    <recommendedName>
        <fullName evidence="2">Tetratricopeptide repeat protein</fullName>
    </recommendedName>
</protein>
<dbReference type="SMART" id="SM00028">
    <property type="entry name" value="TPR"/>
    <property type="match status" value="2"/>
</dbReference>
<dbReference type="PROSITE" id="PS50005">
    <property type="entry name" value="TPR"/>
    <property type="match status" value="1"/>
</dbReference>
<feature type="non-terminal residue" evidence="1">
    <location>
        <position position="1"/>
    </location>
</feature>
<sequence>TKEALKLAQYGLWEEAEETNRQIVELLSGDHVAHSRLADSLMRQGRELEAADHYQVATGLEKAKNDRNKKAVKLAMQSSWKDAAEINEIFIEDCCWDMEAFNRLGKALMELGKNKKAAEAFRCALAISPNSAIASKNLARLEKISDVKNGSPAKVGASARSFIEESGKTGVTKLVNMPRGTDLSYLVAGHSVDLVLSEKGIRVKDELSSEIGSLEPKIGIRLHRLIKGGNRYEASITSVLKDEVSLIIHETYRDPTQSTTPSFSGKADGLPTIPNGSIGYSINDAGKLADLKDWSSDDTESGDEEVFSPMIPRLISGDSSFDEEDY</sequence>
<accession>A0A382I4B2</accession>
<organism evidence="1">
    <name type="scientific">marine metagenome</name>
    <dbReference type="NCBI Taxonomy" id="408172"/>
    <lineage>
        <taxon>unclassified sequences</taxon>
        <taxon>metagenomes</taxon>
        <taxon>ecological metagenomes</taxon>
    </lineage>
</organism>
<reference evidence="1" key="1">
    <citation type="submission" date="2018-05" db="EMBL/GenBank/DDBJ databases">
        <authorList>
            <person name="Lanie J.A."/>
            <person name="Ng W.-L."/>
            <person name="Kazmierczak K.M."/>
            <person name="Andrzejewski T.M."/>
            <person name="Davidsen T.M."/>
            <person name="Wayne K.J."/>
            <person name="Tettelin H."/>
            <person name="Glass J.I."/>
            <person name="Rusch D."/>
            <person name="Podicherti R."/>
            <person name="Tsui H.-C.T."/>
            <person name="Winkler M.E."/>
        </authorList>
    </citation>
    <scope>NUCLEOTIDE SEQUENCE</scope>
</reference>
<dbReference type="InterPro" id="IPR019734">
    <property type="entry name" value="TPR_rpt"/>
</dbReference>
<proteinExistence type="predicted"/>
<evidence type="ECO:0008006" key="2">
    <source>
        <dbReference type="Google" id="ProtNLM"/>
    </source>
</evidence>
<evidence type="ECO:0000313" key="1">
    <source>
        <dbReference type="EMBL" id="SVB94129.1"/>
    </source>
</evidence>
<dbReference type="SUPFAM" id="SSF48452">
    <property type="entry name" value="TPR-like"/>
    <property type="match status" value="1"/>
</dbReference>
<gene>
    <name evidence="1" type="ORF">METZ01_LOCUS246983</name>
</gene>
<dbReference type="InterPro" id="IPR011990">
    <property type="entry name" value="TPR-like_helical_dom_sf"/>
</dbReference>
<dbReference type="Gene3D" id="1.25.40.10">
    <property type="entry name" value="Tetratricopeptide repeat domain"/>
    <property type="match status" value="2"/>
</dbReference>
<dbReference type="EMBL" id="UINC01064959">
    <property type="protein sequence ID" value="SVB94129.1"/>
    <property type="molecule type" value="Genomic_DNA"/>
</dbReference>
<dbReference type="AlphaFoldDB" id="A0A382I4B2"/>
<name>A0A382I4B2_9ZZZZ</name>